<dbReference type="InterPro" id="IPR011008">
    <property type="entry name" value="Dimeric_a/b-barrel"/>
</dbReference>
<evidence type="ECO:0000256" key="3">
    <source>
        <dbReference type="ARBA" id="ARBA00023163"/>
    </source>
</evidence>
<dbReference type="PANTHER" id="PTHR30154">
    <property type="entry name" value="LEUCINE-RESPONSIVE REGULATORY PROTEIN"/>
    <property type="match status" value="1"/>
</dbReference>
<evidence type="ECO:0000313" key="5">
    <source>
        <dbReference type="EMBL" id="NUU04508.1"/>
    </source>
</evidence>
<dbReference type="Pfam" id="PF13404">
    <property type="entry name" value="HTH_AsnC-type"/>
    <property type="match status" value="1"/>
</dbReference>
<feature type="domain" description="HTH asnC-type" evidence="4">
    <location>
        <begin position="8"/>
        <end position="77"/>
    </location>
</feature>
<reference evidence="6 7" key="1">
    <citation type="submission" date="2017-06" db="EMBL/GenBank/DDBJ databases">
        <title>Herbaspirillum phytohormonus sp. nov., isolated from the root nodule of Robinia pseudoacacia in lead-zinc mine.</title>
        <authorList>
            <person name="Fan M."/>
            <person name="Lin Y."/>
        </authorList>
    </citation>
    <scope>NUCLEOTIDE SEQUENCE [LARGE SCALE GENOMIC DNA]</scope>
    <source>
        <strain evidence="6 7">HZ10</strain>
    </source>
</reference>
<dbReference type="Gene3D" id="3.30.70.920">
    <property type="match status" value="1"/>
</dbReference>
<protein>
    <submittedName>
        <fullName evidence="5 6">AsnC family transcriptional regulator</fullName>
    </submittedName>
</protein>
<accession>A0A246WJN7</accession>
<dbReference type="Pfam" id="PF01037">
    <property type="entry name" value="AsnC_trans_reg"/>
    <property type="match status" value="1"/>
</dbReference>
<dbReference type="OrthoDB" id="9809462at2"/>
<dbReference type="InterPro" id="IPR019887">
    <property type="entry name" value="Tscrpt_reg_AsnC/Lrp_C"/>
</dbReference>
<dbReference type="GO" id="GO:0005829">
    <property type="term" value="C:cytosol"/>
    <property type="evidence" value="ECO:0007669"/>
    <property type="project" value="TreeGrafter"/>
</dbReference>
<dbReference type="Proteomes" id="UP000536746">
    <property type="component" value="Unassembled WGS sequence"/>
</dbReference>
<sequence length="148" mass="16481">MKTRLETLDDTDRNLIALLQVSARESVANLARKLGVARTTVVARLARLEKNGVIAGYTVKLGQEVTDNALRAYVGITVEPKAAREVLKRFKRMPEIELLCSVSGEFDYVAWLRAASPERLDQLLDEIGEIDGVTRTTTSIVLARKIER</sequence>
<evidence type="ECO:0000256" key="1">
    <source>
        <dbReference type="ARBA" id="ARBA00023015"/>
    </source>
</evidence>
<dbReference type="AlphaFoldDB" id="A0A246WJN7"/>
<dbReference type="Proteomes" id="UP000197596">
    <property type="component" value="Unassembled WGS sequence"/>
</dbReference>
<dbReference type="SMART" id="SM00344">
    <property type="entry name" value="HTH_ASNC"/>
    <property type="match status" value="1"/>
</dbReference>
<keyword evidence="8" id="KW-1185">Reference proteome</keyword>
<dbReference type="GO" id="GO:0043200">
    <property type="term" value="P:response to amino acid"/>
    <property type="evidence" value="ECO:0007669"/>
    <property type="project" value="TreeGrafter"/>
</dbReference>
<dbReference type="Gene3D" id="1.10.10.10">
    <property type="entry name" value="Winged helix-like DNA-binding domain superfamily/Winged helix DNA-binding domain"/>
    <property type="match status" value="1"/>
</dbReference>
<keyword evidence="1" id="KW-0805">Transcription regulation</keyword>
<dbReference type="InterPro" id="IPR019888">
    <property type="entry name" value="Tscrpt_reg_AsnC-like"/>
</dbReference>
<dbReference type="PRINTS" id="PR00033">
    <property type="entry name" value="HTHASNC"/>
</dbReference>
<dbReference type="InterPro" id="IPR036390">
    <property type="entry name" value="WH_DNA-bd_sf"/>
</dbReference>
<dbReference type="RefSeq" id="WP_079217484.1">
    <property type="nucleotide sequence ID" value="NZ_CP018845.1"/>
</dbReference>
<evidence type="ECO:0000313" key="8">
    <source>
        <dbReference type="Proteomes" id="UP000536746"/>
    </source>
</evidence>
<dbReference type="PANTHER" id="PTHR30154:SF53">
    <property type="entry name" value="HTH-TYPE TRANSCRIPTIONAL REGULATOR LRPC"/>
    <property type="match status" value="1"/>
</dbReference>
<organism evidence="6 7">
    <name type="scientific">Herbaspirillum robiniae</name>
    <dbReference type="NCBI Taxonomy" id="2014887"/>
    <lineage>
        <taxon>Bacteria</taxon>
        <taxon>Pseudomonadati</taxon>
        <taxon>Pseudomonadota</taxon>
        <taxon>Betaproteobacteria</taxon>
        <taxon>Burkholderiales</taxon>
        <taxon>Oxalobacteraceae</taxon>
        <taxon>Herbaspirillum</taxon>
    </lineage>
</organism>
<keyword evidence="3" id="KW-0804">Transcription</keyword>
<evidence type="ECO:0000259" key="4">
    <source>
        <dbReference type="PROSITE" id="PS50956"/>
    </source>
</evidence>
<keyword evidence="2" id="KW-0238">DNA-binding</keyword>
<comment type="caution">
    <text evidence="6">The sequence shown here is derived from an EMBL/GenBank/DDBJ whole genome shotgun (WGS) entry which is preliminary data.</text>
</comment>
<evidence type="ECO:0000313" key="6">
    <source>
        <dbReference type="EMBL" id="OWY26412.1"/>
    </source>
</evidence>
<dbReference type="InterPro" id="IPR036388">
    <property type="entry name" value="WH-like_DNA-bd_sf"/>
</dbReference>
<dbReference type="InterPro" id="IPR000485">
    <property type="entry name" value="AsnC-type_HTH_dom"/>
</dbReference>
<dbReference type="EMBL" id="JABFMT010000046">
    <property type="protein sequence ID" value="NUU04508.1"/>
    <property type="molecule type" value="Genomic_DNA"/>
</dbReference>
<dbReference type="SUPFAM" id="SSF54909">
    <property type="entry name" value="Dimeric alpha+beta barrel"/>
    <property type="match status" value="1"/>
</dbReference>
<dbReference type="GO" id="GO:0043565">
    <property type="term" value="F:sequence-specific DNA binding"/>
    <property type="evidence" value="ECO:0007669"/>
    <property type="project" value="InterPro"/>
</dbReference>
<proteinExistence type="predicted"/>
<gene>
    <name evidence="6" type="ORF">CEJ42_24030</name>
    <name evidence="5" type="ORF">HNO84_23115</name>
</gene>
<evidence type="ECO:0000256" key="2">
    <source>
        <dbReference type="ARBA" id="ARBA00023125"/>
    </source>
</evidence>
<dbReference type="PROSITE" id="PS50956">
    <property type="entry name" value="HTH_ASNC_2"/>
    <property type="match status" value="1"/>
</dbReference>
<evidence type="ECO:0000313" key="7">
    <source>
        <dbReference type="Proteomes" id="UP000197596"/>
    </source>
</evidence>
<name>A0A246WJN7_9BURK</name>
<reference evidence="5 8" key="2">
    <citation type="journal article" date="2020" name="Front. Plant Sci.">
        <title>Isolation of Rhizosphere Bacteria That Improve Quality and Water Stress Tolerance in Greenhouse Ornamentals.</title>
        <authorList>
            <person name="Nordstedt N.P."/>
            <person name="Jones M.L."/>
        </authorList>
    </citation>
    <scope>NUCLEOTIDE SEQUENCE [LARGE SCALE GENOMIC DNA]</scope>
    <source>
        <strain evidence="5 8">C6C2</strain>
    </source>
</reference>
<dbReference type="EMBL" id="NJGU01000021">
    <property type="protein sequence ID" value="OWY26412.1"/>
    <property type="molecule type" value="Genomic_DNA"/>
</dbReference>
<dbReference type="SUPFAM" id="SSF46785">
    <property type="entry name" value="Winged helix' DNA-binding domain"/>
    <property type="match status" value="1"/>
</dbReference>